<reference evidence="1" key="1">
    <citation type="submission" date="2014-11" db="EMBL/GenBank/DDBJ databases">
        <authorList>
            <person name="Amaro Gonzalez C."/>
        </authorList>
    </citation>
    <scope>NUCLEOTIDE SEQUENCE</scope>
</reference>
<accession>A0A0E9QHM1</accession>
<sequence>MKFYMALTFTDHDYSSQLALLQLSSYARDM</sequence>
<name>A0A0E9QHM1_ANGAN</name>
<evidence type="ECO:0000313" key="1">
    <source>
        <dbReference type="EMBL" id="JAH16366.1"/>
    </source>
</evidence>
<protein>
    <submittedName>
        <fullName evidence="1">Uncharacterized protein</fullName>
    </submittedName>
</protein>
<dbReference type="AlphaFoldDB" id="A0A0E9QHM1"/>
<organism evidence="1">
    <name type="scientific">Anguilla anguilla</name>
    <name type="common">European freshwater eel</name>
    <name type="synonym">Muraena anguilla</name>
    <dbReference type="NCBI Taxonomy" id="7936"/>
    <lineage>
        <taxon>Eukaryota</taxon>
        <taxon>Metazoa</taxon>
        <taxon>Chordata</taxon>
        <taxon>Craniata</taxon>
        <taxon>Vertebrata</taxon>
        <taxon>Euteleostomi</taxon>
        <taxon>Actinopterygii</taxon>
        <taxon>Neopterygii</taxon>
        <taxon>Teleostei</taxon>
        <taxon>Anguilliformes</taxon>
        <taxon>Anguillidae</taxon>
        <taxon>Anguilla</taxon>
    </lineage>
</organism>
<reference evidence="1" key="2">
    <citation type="journal article" date="2015" name="Fish Shellfish Immunol.">
        <title>Early steps in the European eel (Anguilla anguilla)-Vibrio vulnificus interaction in the gills: Role of the RtxA13 toxin.</title>
        <authorList>
            <person name="Callol A."/>
            <person name="Pajuelo D."/>
            <person name="Ebbesson L."/>
            <person name="Teles M."/>
            <person name="MacKenzie S."/>
            <person name="Amaro C."/>
        </authorList>
    </citation>
    <scope>NUCLEOTIDE SEQUENCE</scope>
</reference>
<proteinExistence type="predicted"/>
<dbReference type="EMBL" id="GBXM01092211">
    <property type="protein sequence ID" value="JAH16366.1"/>
    <property type="molecule type" value="Transcribed_RNA"/>
</dbReference>